<dbReference type="PANTHER" id="PTHR36306:SF3">
    <property type="entry name" value="GLYCOSIDE HYDROLASE FAMILY 57"/>
    <property type="match status" value="1"/>
</dbReference>
<dbReference type="STRING" id="401053.AciPR4_4053"/>
<dbReference type="KEGG" id="tsa:AciPR4_4053"/>
<dbReference type="Pfam" id="PF03065">
    <property type="entry name" value="Glyco_hydro_57"/>
    <property type="match status" value="1"/>
</dbReference>
<dbReference type="SUPFAM" id="SSF88713">
    <property type="entry name" value="Glycoside hydrolase/deacetylase"/>
    <property type="match status" value="1"/>
</dbReference>
<keyword evidence="5" id="KW-0378">Hydrolase</keyword>
<sequence>MARTRRLKSRADVSPAALGERYVCIHGHFYQPPRENPWLETVESQSSAAPWHDWNERITAECYSPNGASRILNEENKIVRITNNYARMSFNFGPTLLSWLQEFAPRTYTMILDADKASADRYSGHGSAMAQVYNHIIMPLTSRRDALTQIRWGIGDFEFRFGRKPEGMWLAETAVNHDVLDLLAQEGIKFTVLAPLQAAAVRPLTKAGAPEAEWTDVTGGVVNANTPYLVKLPEGRSIDVFFYDGDGSRAVAFEGVLDSGKDFGKRLVSRFHETEYLEDGKPLPQIVNIATDGESYGHHHKHGDMALAYAMHYLEDKGLAKLTNYAEFLEKFPPRMEARVVEDSSWSCAHGVERWKSDCGCNGGKPGWNQKWRAPLRDALDRLRDAVDPLTDQLGGTFFHDVWAARDAYIRIILNRSTENEARYFAEFGTHELTAEERVRAWELMELQRHTQLMYTSCGWFFDDITGIETVQIIAYAGRVLELTHKLFGREVATPIQDAFLATLAEAKSNIKTPADGAEVYYQWVQKMFIGLEQVGAHYAISSIFRPYPEEGGLFCFDVRRISEEVFTSGRGRLAIGRAEIRSRITEEQEEVSFAVLHLGDQNLSAAVCPYTEASEVAFAEFEQNVHTAMESANLPEVIRLIDRYFGQTAYSLTSLFHDEQQRILRSILDATVIEVETSLRTIYEDHSSLLRFLSRAGMESPPALALAAGFALNASFRQALETDPFDSVLVASLLRRATEDKVTLNEAELSFAAAACMQRAMHRLEAGADATHPAEAIAQTLDIAETLRDLPFEVDLWQAQNIWNDLLRRGSGYWPSEWRTSWMRLGEALNLDTERLVTESGVSAFAPATPL</sequence>
<dbReference type="CDD" id="cd10797">
    <property type="entry name" value="GH57N_APU_like_1"/>
    <property type="match status" value="1"/>
</dbReference>
<protein>
    <submittedName>
        <fullName evidence="5">Glycoside hydrolase family 57</fullName>
    </submittedName>
</protein>
<dbReference type="InterPro" id="IPR011330">
    <property type="entry name" value="Glyco_hydro/deAcase_b/a-brl"/>
</dbReference>
<dbReference type="Proteomes" id="UP000006844">
    <property type="component" value="Chromosome"/>
</dbReference>
<organism evidence="5 6">
    <name type="scientific">Terriglobus saanensis (strain ATCC BAA-1853 / DSM 23119 / SP1PR4)</name>
    <dbReference type="NCBI Taxonomy" id="401053"/>
    <lineage>
        <taxon>Bacteria</taxon>
        <taxon>Pseudomonadati</taxon>
        <taxon>Acidobacteriota</taxon>
        <taxon>Terriglobia</taxon>
        <taxon>Terriglobales</taxon>
        <taxon>Acidobacteriaceae</taxon>
        <taxon>Terriglobus</taxon>
    </lineage>
</organism>
<dbReference type="InterPro" id="IPR052046">
    <property type="entry name" value="GH57_Enzymes"/>
</dbReference>
<dbReference type="Gene3D" id="3.20.110.10">
    <property type="entry name" value="Glycoside hydrolase 38, N terminal domain"/>
    <property type="match status" value="2"/>
</dbReference>
<dbReference type="Pfam" id="PF12055">
    <property type="entry name" value="DUF3536"/>
    <property type="match status" value="1"/>
</dbReference>
<comment type="similarity">
    <text evidence="1 3">Belongs to the glycosyl hydrolase 57 family.</text>
</comment>
<dbReference type="OrthoDB" id="9757977at2"/>
<dbReference type="GO" id="GO:0005975">
    <property type="term" value="P:carbohydrate metabolic process"/>
    <property type="evidence" value="ECO:0007669"/>
    <property type="project" value="InterPro"/>
</dbReference>
<dbReference type="InterPro" id="IPR021923">
    <property type="entry name" value="DUF3536"/>
</dbReference>
<dbReference type="eggNOG" id="COG1449">
    <property type="taxonomic scope" value="Bacteria"/>
</dbReference>
<dbReference type="HOGENOM" id="CLU_018719_0_0_0"/>
<feature type="domain" description="Glycoside hydrolase family 57 N-terminal" evidence="4">
    <location>
        <begin position="88"/>
        <end position="337"/>
    </location>
</feature>
<evidence type="ECO:0000256" key="3">
    <source>
        <dbReference type="RuleBase" id="RU361196"/>
    </source>
</evidence>
<accession>E8V4H8</accession>
<dbReference type="InterPro" id="IPR004300">
    <property type="entry name" value="Glyco_hydro_57_N"/>
</dbReference>
<keyword evidence="2 3" id="KW-0119">Carbohydrate metabolism</keyword>
<dbReference type="InterPro" id="IPR027291">
    <property type="entry name" value="Glyco_hydro_38_N_sf"/>
</dbReference>
<dbReference type="RefSeq" id="WP_013570532.1">
    <property type="nucleotide sequence ID" value="NC_014963.1"/>
</dbReference>
<keyword evidence="6" id="KW-1185">Reference proteome</keyword>
<evidence type="ECO:0000313" key="5">
    <source>
        <dbReference type="EMBL" id="ADV84802.1"/>
    </source>
</evidence>
<evidence type="ECO:0000259" key="4">
    <source>
        <dbReference type="Pfam" id="PF03065"/>
    </source>
</evidence>
<dbReference type="GO" id="GO:0016787">
    <property type="term" value="F:hydrolase activity"/>
    <property type="evidence" value="ECO:0007669"/>
    <property type="project" value="UniProtKB-KW"/>
</dbReference>
<evidence type="ECO:0000256" key="2">
    <source>
        <dbReference type="ARBA" id="ARBA00023277"/>
    </source>
</evidence>
<proteinExistence type="inferred from homology"/>
<evidence type="ECO:0000313" key="6">
    <source>
        <dbReference type="Proteomes" id="UP000006844"/>
    </source>
</evidence>
<name>E8V4H8_TERSS</name>
<gene>
    <name evidence="5" type="ordered locus">AciPR4_4053</name>
</gene>
<evidence type="ECO:0000256" key="1">
    <source>
        <dbReference type="ARBA" id="ARBA00006821"/>
    </source>
</evidence>
<dbReference type="AlphaFoldDB" id="E8V4H8"/>
<dbReference type="EMBL" id="CP002467">
    <property type="protein sequence ID" value="ADV84802.1"/>
    <property type="molecule type" value="Genomic_DNA"/>
</dbReference>
<dbReference type="PANTHER" id="PTHR36306">
    <property type="entry name" value="ALPHA-AMYLASE-RELATED-RELATED"/>
    <property type="match status" value="1"/>
</dbReference>
<reference evidence="5 6" key="1">
    <citation type="journal article" date="2012" name="Stand. Genomic Sci.">
        <title>Complete genome sequence of Terriglobus saanensis type strain SP1PR4(T), an Acidobacteria from tundra soil.</title>
        <authorList>
            <person name="Rawat S.R."/>
            <person name="Mannisto M.K."/>
            <person name="Starovoytov V."/>
            <person name="Goodwin L."/>
            <person name="Nolan M."/>
            <person name="Hauser L."/>
            <person name="Land M."/>
            <person name="Davenport K.W."/>
            <person name="Woyke T."/>
            <person name="Haggblom M.M."/>
        </authorList>
    </citation>
    <scope>NUCLEOTIDE SEQUENCE</scope>
    <source>
        <strain evidence="6">ATCC BAA-1853 / DSM 23119 / SP1PR4</strain>
    </source>
</reference>